<proteinExistence type="predicted"/>
<accession>A0A1B2HAH5</accession>
<evidence type="ECO:0000259" key="5">
    <source>
        <dbReference type="PROSITE" id="PS50977"/>
    </source>
</evidence>
<dbReference type="PROSITE" id="PS50977">
    <property type="entry name" value="HTH_TETR_2"/>
    <property type="match status" value="1"/>
</dbReference>
<evidence type="ECO:0000256" key="3">
    <source>
        <dbReference type="ARBA" id="ARBA00023163"/>
    </source>
</evidence>
<dbReference type="GO" id="GO:0000976">
    <property type="term" value="F:transcription cis-regulatory region binding"/>
    <property type="evidence" value="ECO:0007669"/>
    <property type="project" value="TreeGrafter"/>
</dbReference>
<dbReference type="PRINTS" id="PR00455">
    <property type="entry name" value="HTHTETR"/>
</dbReference>
<dbReference type="Gene3D" id="1.10.357.10">
    <property type="entry name" value="Tetracycline Repressor, domain 2"/>
    <property type="match status" value="1"/>
</dbReference>
<dbReference type="AlphaFoldDB" id="A0A1B2HAH5"/>
<reference evidence="6 7" key="1">
    <citation type="submission" date="2016-07" db="EMBL/GenBank/DDBJ databases">
        <title>Complete genome sequence of the Lentzea guizhouensis DHS C013.</title>
        <authorList>
            <person name="Cao C."/>
        </authorList>
    </citation>
    <scope>NUCLEOTIDE SEQUENCE [LARGE SCALE GENOMIC DNA]</scope>
    <source>
        <strain evidence="6 7">DHS C013</strain>
    </source>
</reference>
<dbReference type="GO" id="GO:0003700">
    <property type="term" value="F:DNA-binding transcription factor activity"/>
    <property type="evidence" value="ECO:0007669"/>
    <property type="project" value="TreeGrafter"/>
</dbReference>
<keyword evidence="7" id="KW-1185">Reference proteome</keyword>
<organism evidence="6 7">
    <name type="scientific">Lentzea guizhouensis</name>
    <dbReference type="NCBI Taxonomy" id="1586287"/>
    <lineage>
        <taxon>Bacteria</taxon>
        <taxon>Bacillati</taxon>
        <taxon>Actinomycetota</taxon>
        <taxon>Actinomycetes</taxon>
        <taxon>Pseudonocardiales</taxon>
        <taxon>Pseudonocardiaceae</taxon>
        <taxon>Lentzea</taxon>
    </lineage>
</organism>
<dbReference type="Proteomes" id="UP000093053">
    <property type="component" value="Chromosome"/>
</dbReference>
<evidence type="ECO:0000313" key="7">
    <source>
        <dbReference type="Proteomes" id="UP000093053"/>
    </source>
</evidence>
<dbReference type="Pfam" id="PF00440">
    <property type="entry name" value="TetR_N"/>
    <property type="match status" value="1"/>
</dbReference>
<dbReference type="PROSITE" id="PS01081">
    <property type="entry name" value="HTH_TETR_1"/>
    <property type="match status" value="1"/>
</dbReference>
<dbReference type="SUPFAM" id="SSF46689">
    <property type="entry name" value="Homeodomain-like"/>
    <property type="match status" value="1"/>
</dbReference>
<dbReference type="KEGG" id="led:BBK82_00135"/>
<feature type="domain" description="HTH tetR-type" evidence="5">
    <location>
        <begin position="25"/>
        <end position="85"/>
    </location>
</feature>
<dbReference type="InterPro" id="IPR050109">
    <property type="entry name" value="HTH-type_TetR-like_transc_reg"/>
</dbReference>
<dbReference type="EMBL" id="CP016793">
    <property type="protein sequence ID" value="ANZ34720.1"/>
    <property type="molecule type" value="Genomic_DNA"/>
</dbReference>
<dbReference type="PANTHER" id="PTHR30055:SF234">
    <property type="entry name" value="HTH-TYPE TRANSCRIPTIONAL REGULATOR BETI"/>
    <property type="match status" value="1"/>
</dbReference>
<keyword evidence="2 4" id="KW-0238">DNA-binding</keyword>
<dbReference type="InterPro" id="IPR009057">
    <property type="entry name" value="Homeodomain-like_sf"/>
</dbReference>
<dbReference type="InterPro" id="IPR001647">
    <property type="entry name" value="HTH_TetR"/>
</dbReference>
<evidence type="ECO:0000256" key="4">
    <source>
        <dbReference type="PROSITE-ProRule" id="PRU00335"/>
    </source>
</evidence>
<protein>
    <recommendedName>
        <fullName evidence="5">HTH tetR-type domain-containing protein</fullName>
    </recommendedName>
</protein>
<evidence type="ECO:0000256" key="2">
    <source>
        <dbReference type="ARBA" id="ARBA00023125"/>
    </source>
</evidence>
<dbReference type="InterPro" id="IPR023772">
    <property type="entry name" value="DNA-bd_HTH_TetR-type_CS"/>
</dbReference>
<dbReference type="PANTHER" id="PTHR30055">
    <property type="entry name" value="HTH-TYPE TRANSCRIPTIONAL REGULATOR RUTR"/>
    <property type="match status" value="1"/>
</dbReference>
<evidence type="ECO:0000256" key="1">
    <source>
        <dbReference type="ARBA" id="ARBA00023015"/>
    </source>
</evidence>
<sequence length="213" mass="23707">MAGTRRVAEPAPSTQAVGRRERHKRAMYERLYTAALDLFTEQGYEETSIEDITERADVARGTFFNYFEKKEEVIAAWGSRRRDTLRAELGAIAGGGTDVLSALENCMRTLAKINKAEWRTTQVMLAAWVRCGHPIFEEPYATPLFAEIVSAGKEAGDVGEHVDPVLVGNMLRDVYLGTLYRFVGRGRQPTALASELVTTLRLVMNGVLVKKLP</sequence>
<name>A0A1B2HAH5_9PSEU</name>
<keyword evidence="1" id="KW-0805">Transcription regulation</keyword>
<evidence type="ECO:0000313" key="6">
    <source>
        <dbReference type="EMBL" id="ANZ34720.1"/>
    </source>
</evidence>
<keyword evidence="3" id="KW-0804">Transcription</keyword>
<dbReference type="OrthoDB" id="268339at2"/>
<gene>
    <name evidence="6" type="ORF">BBK82_00135</name>
</gene>
<feature type="DNA-binding region" description="H-T-H motif" evidence="4">
    <location>
        <begin position="48"/>
        <end position="67"/>
    </location>
</feature>